<dbReference type="RefSeq" id="WP_144255043.1">
    <property type="nucleotide sequence ID" value="NZ_VJZT01000001.1"/>
</dbReference>
<dbReference type="CDD" id="cd16922">
    <property type="entry name" value="HATPase_EvgS-ArcB-TorS-like"/>
    <property type="match status" value="1"/>
</dbReference>
<dbReference type="SUPFAM" id="SSF52172">
    <property type="entry name" value="CheY-like"/>
    <property type="match status" value="1"/>
</dbReference>
<dbReference type="Pfam" id="PF00512">
    <property type="entry name" value="HisKA"/>
    <property type="match status" value="1"/>
</dbReference>
<dbReference type="PRINTS" id="PR00344">
    <property type="entry name" value="BCTRLSENSOR"/>
</dbReference>
<dbReference type="Gene3D" id="1.10.287.130">
    <property type="match status" value="1"/>
</dbReference>
<feature type="modified residue" description="4-aspartylphosphate" evidence="4">
    <location>
        <position position="785"/>
    </location>
</feature>
<dbReference type="InterPro" id="IPR003594">
    <property type="entry name" value="HATPase_dom"/>
</dbReference>
<feature type="domain" description="Histidine kinase" evidence="6">
    <location>
        <begin position="493"/>
        <end position="714"/>
    </location>
</feature>
<dbReference type="Proteomes" id="UP000316371">
    <property type="component" value="Unassembled WGS sequence"/>
</dbReference>
<dbReference type="InterPro" id="IPR000014">
    <property type="entry name" value="PAS"/>
</dbReference>
<evidence type="ECO:0000256" key="4">
    <source>
        <dbReference type="PROSITE-ProRule" id="PRU00169"/>
    </source>
</evidence>
<proteinExistence type="predicted"/>
<keyword evidence="5" id="KW-0175">Coiled coil</keyword>
<dbReference type="GO" id="GO:0005524">
    <property type="term" value="F:ATP binding"/>
    <property type="evidence" value="ECO:0007669"/>
    <property type="project" value="UniProtKB-KW"/>
</dbReference>
<dbReference type="Pfam" id="PF02518">
    <property type="entry name" value="HATPase_c"/>
    <property type="match status" value="1"/>
</dbReference>
<evidence type="ECO:0000259" key="8">
    <source>
        <dbReference type="PROSITE" id="PS50112"/>
    </source>
</evidence>
<dbReference type="InterPro" id="IPR004358">
    <property type="entry name" value="Sig_transdc_His_kin-like_C"/>
</dbReference>
<keyword evidence="3 4" id="KW-0597">Phosphoprotein</keyword>
<dbReference type="Gene3D" id="3.40.50.2300">
    <property type="match status" value="1"/>
</dbReference>
<dbReference type="OrthoDB" id="9811889at2"/>
<dbReference type="InterPro" id="IPR001789">
    <property type="entry name" value="Sig_transdc_resp-reg_receiver"/>
</dbReference>
<dbReference type="CDD" id="cd00082">
    <property type="entry name" value="HisKA"/>
    <property type="match status" value="1"/>
</dbReference>
<feature type="coiled-coil region" evidence="5">
    <location>
        <begin position="132"/>
        <end position="166"/>
    </location>
</feature>
<dbReference type="InterPro" id="IPR035965">
    <property type="entry name" value="PAS-like_dom_sf"/>
</dbReference>
<dbReference type="SUPFAM" id="SSF47384">
    <property type="entry name" value="Homodimeric domain of signal transducing histidine kinase"/>
    <property type="match status" value="1"/>
</dbReference>
<dbReference type="SMART" id="SM00387">
    <property type="entry name" value="HATPase_c"/>
    <property type="match status" value="1"/>
</dbReference>
<dbReference type="Pfam" id="PF13426">
    <property type="entry name" value="PAS_9"/>
    <property type="match status" value="1"/>
</dbReference>
<evidence type="ECO:0000256" key="2">
    <source>
        <dbReference type="ARBA" id="ARBA00012438"/>
    </source>
</evidence>
<evidence type="ECO:0000256" key="3">
    <source>
        <dbReference type="ARBA" id="ARBA00022553"/>
    </source>
</evidence>
<evidence type="ECO:0000313" key="11">
    <source>
        <dbReference type="Proteomes" id="UP000316371"/>
    </source>
</evidence>
<feature type="domain" description="PAC" evidence="9">
    <location>
        <begin position="409"/>
        <end position="461"/>
    </location>
</feature>
<dbReference type="EC" id="2.7.13.3" evidence="2"/>
<dbReference type="InterPro" id="IPR011006">
    <property type="entry name" value="CheY-like_superfamily"/>
</dbReference>
<dbReference type="NCBIfam" id="TIGR00229">
    <property type="entry name" value="sensory_box"/>
    <property type="match status" value="2"/>
</dbReference>
<organism evidence="10 11">
    <name type="scientific">Flavobacterium restrictum</name>
    <dbReference type="NCBI Taxonomy" id="2594428"/>
    <lineage>
        <taxon>Bacteria</taxon>
        <taxon>Pseudomonadati</taxon>
        <taxon>Bacteroidota</taxon>
        <taxon>Flavobacteriia</taxon>
        <taxon>Flavobacteriales</taxon>
        <taxon>Flavobacteriaceae</taxon>
        <taxon>Flavobacterium</taxon>
    </lineage>
</organism>
<accession>A0A553EDR7</accession>
<evidence type="ECO:0000313" key="10">
    <source>
        <dbReference type="EMBL" id="TRX43122.1"/>
    </source>
</evidence>
<evidence type="ECO:0000259" key="7">
    <source>
        <dbReference type="PROSITE" id="PS50110"/>
    </source>
</evidence>
<dbReference type="InterPro" id="IPR013767">
    <property type="entry name" value="PAS_fold"/>
</dbReference>
<dbReference type="SUPFAM" id="SSF55785">
    <property type="entry name" value="PYP-like sensor domain (PAS domain)"/>
    <property type="match status" value="2"/>
</dbReference>
<protein>
    <recommendedName>
        <fullName evidence="2">histidine kinase</fullName>
        <ecNumber evidence="2">2.7.13.3</ecNumber>
    </recommendedName>
</protein>
<sequence length="987" mass="111376">MSPSKKSENTNYKSDDLFFDMFENSAIGMIITVIDTEKFQFVNKAFLKSMGFTRNEIIGKTSAETGIVIPEFHKKTILQLFQKDKVNTIEIVLNNKKGEPFWFLASIQAIQFQGKKCSLTSFIDISKSKKNAEELSNANQKLSFQNNEKEKRANELLIANEELEYQNTIKEKRAAELVVANKELAFQNDEKEKRAAELVIANKELLFQRGEKQNRADELDIANIELAHQQTEKQNRADELDIANIELAHQQSEKSNRADELDIANIELAHQQTEKQNRADELDIANIELAHQQAEKSNRALELGIANIELAHQQSEKQNRVDELKIATIELNFQKNLAQQQAYSRSLIEASRDPLFTISPQGKITDVNKASVRVTGVSQNDLIGSDFIGYFTDPEKAKDGYETIFNEGFVIDFPLTIKDHKLTDVLFNGSVYKDQNNTVIGAVAVARDITLQKALEKELTEAKVFAEHATSIAERATIVANESVKSKQQFLSNMSHEIRTPMNAIIGFTKVVLKTELSAKQKEYLTAIKMSGDALIVLINDILDLAKVDAGKMTFEKTPFKLKLSIKAMLHLFETKIQEKNLQLITNYDASIPEVLVGDPVRLHQIILNLVSNAVKFTNRGKITVSVLLVTENEHKATVKFSVADTGIGIKNTKIEKVFENFQQATSGTSRLFGGTGLGLAIVKQLVEAQNGKIEVASEENKGSVFSFSLDFKKTNADAVLEPEILELNTDIKDIKILVAEDMELNQLLMKTLLDDFGFECEIAGNGKIAIEKLLTKTYDIILMDLQMPEMNGFDATKYIRKILKMDIPIIALTADVTTVDVEKCKEVGMNDYISKPVDERLLYSKLISVIKKPVLIIEEKRKGNTIIEKMKYVDMSYLLKLTKSNPKLMTEMIRVYLKQTPPLVRTMKQSFLDKDWHLLQATIHKMLPSFTIMGINPEIAAVAHKIQEFAHKLEISDDLDQLVDQIENVCNQTFIELEIELTNLNK</sequence>
<dbReference type="InterPro" id="IPR005467">
    <property type="entry name" value="His_kinase_dom"/>
</dbReference>
<dbReference type="SMART" id="SM00091">
    <property type="entry name" value="PAS"/>
    <property type="match status" value="2"/>
</dbReference>
<feature type="domain" description="PAS" evidence="8">
    <location>
        <begin position="340"/>
        <end position="395"/>
    </location>
</feature>
<dbReference type="FunFam" id="3.30.565.10:FF:000010">
    <property type="entry name" value="Sensor histidine kinase RcsC"/>
    <property type="match status" value="1"/>
</dbReference>
<dbReference type="InterPro" id="IPR036641">
    <property type="entry name" value="HPT_dom_sf"/>
</dbReference>
<comment type="catalytic activity">
    <reaction evidence="1">
        <text>ATP + protein L-histidine = ADP + protein N-phospho-L-histidine.</text>
        <dbReference type="EC" id="2.7.13.3"/>
    </reaction>
</comment>
<dbReference type="InterPro" id="IPR036097">
    <property type="entry name" value="HisK_dim/P_sf"/>
</dbReference>
<evidence type="ECO:0000256" key="1">
    <source>
        <dbReference type="ARBA" id="ARBA00000085"/>
    </source>
</evidence>
<dbReference type="SUPFAM" id="SSF55874">
    <property type="entry name" value="ATPase domain of HSP90 chaperone/DNA topoisomerase II/histidine kinase"/>
    <property type="match status" value="1"/>
</dbReference>
<comment type="caution">
    <text evidence="10">The sequence shown here is derived from an EMBL/GenBank/DDBJ whole genome shotgun (WGS) entry which is preliminary data.</text>
</comment>
<dbReference type="Pfam" id="PF00072">
    <property type="entry name" value="Response_reg"/>
    <property type="match status" value="1"/>
</dbReference>
<dbReference type="InterPro" id="IPR000700">
    <property type="entry name" value="PAS-assoc_C"/>
</dbReference>
<gene>
    <name evidence="10" type="ORF">FNW21_01950</name>
</gene>
<dbReference type="Gene3D" id="3.30.565.10">
    <property type="entry name" value="Histidine kinase-like ATPase, C-terminal domain"/>
    <property type="match status" value="1"/>
</dbReference>
<dbReference type="CDD" id="cd00130">
    <property type="entry name" value="PAS"/>
    <property type="match status" value="2"/>
</dbReference>
<dbReference type="SMART" id="SM00448">
    <property type="entry name" value="REC"/>
    <property type="match status" value="1"/>
</dbReference>
<keyword evidence="11" id="KW-1185">Reference proteome</keyword>
<dbReference type="InterPro" id="IPR001610">
    <property type="entry name" value="PAC"/>
</dbReference>
<dbReference type="SUPFAM" id="SSF47226">
    <property type="entry name" value="Histidine-containing phosphotransfer domain, HPT domain"/>
    <property type="match status" value="1"/>
</dbReference>
<reference evidence="10 11" key="1">
    <citation type="submission" date="2019-07" db="EMBL/GenBank/DDBJ databases">
        <title>Novel species of Flavobacterium.</title>
        <authorList>
            <person name="Liu Q."/>
            <person name="Xin Y.-H."/>
        </authorList>
    </citation>
    <scope>NUCLEOTIDE SEQUENCE [LARGE SCALE GENOMIC DNA]</scope>
    <source>
        <strain evidence="10 11">LB1R34</strain>
    </source>
</reference>
<evidence type="ECO:0000259" key="9">
    <source>
        <dbReference type="PROSITE" id="PS50113"/>
    </source>
</evidence>
<dbReference type="PROSITE" id="PS50113">
    <property type="entry name" value="PAC"/>
    <property type="match status" value="1"/>
</dbReference>
<dbReference type="GO" id="GO:0000155">
    <property type="term" value="F:phosphorelay sensor kinase activity"/>
    <property type="evidence" value="ECO:0007669"/>
    <property type="project" value="InterPro"/>
</dbReference>
<name>A0A553EDR7_9FLAO</name>
<feature type="domain" description="Response regulatory" evidence="7">
    <location>
        <begin position="736"/>
        <end position="851"/>
    </location>
</feature>
<evidence type="ECO:0000259" key="6">
    <source>
        <dbReference type="PROSITE" id="PS50109"/>
    </source>
</evidence>
<dbReference type="PANTHER" id="PTHR45339:SF5">
    <property type="entry name" value="HISTIDINE KINASE"/>
    <property type="match status" value="1"/>
</dbReference>
<dbReference type="Pfam" id="PF00989">
    <property type="entry name" value="PAS"/>
    <property type="match status" value="1"/>
</dbReference>
<dbReference type="SMART" id="SM00388">
    <property type="entry name" value="HisKA"/>
    <property type="match status" value="1"/>
</dbReference>
<feature type="domain" description="PAS" evidence="8">
    <location>
        <begin position="14"/>
        <end position="96"/>
    </location>
</feature>
<dbReference type="CDD" id="cd17546">
    <property type="entry name" value="REC_hyHK_CKI1_RcsC-like"/>
    <property type="match status" value="1"/>
</dbReference>
<dbReference type="PROSITE" id="PS50109">
    <property type="entry name" value="HIS_KIN"/>
    <property type="match status" value="1"/>
</dbReference>
<dbReference type="PROSITE" id="PS50110">
    <property type="entry name" value="RESPONSE_REGULATORY"/>
    <property type="match status" value="1"/>
</dbReference>
<dbReference type="GO" id="GO:0005886">
    <property type="term" value="C:plasma membrane"/>
    <property type="evidence" value="ECO:0007669"/>
    <property type="project" value="UniProtKB-SubCell"/>
</dbReference>
<dbReference type="InterPro" id="IPR003661">
    <property type="entry name" value="HisK_dim/P_dom"/>
</dbReference>
<dbReference type="AlphaFoldDB" id="A0A553EDR7"/>
<dbReference type="Gene3D" id="1.20.120.160">
    <property type="entry name" value="HPT domain"/>
    <property type="match status" value="1"/>
</dbReference>
<dbReference type="Gene3D" id="3.30.450.20">
    <property type="entry name" value="PAS domain"/>
    <property type="match status" value="2"/>
</dbReference>
<evidence type="ECO:0000256" key="5">
    <source>
        <dbReference type="SAM" id="Coils"/>
    </source>
</evidence>
<dbReference type="InterPro" id="IPR036890">
    <property type="entry name" value="HATPase_C_sf"/>
</dbReference>
<dbReference type="PANTHER" id="PTHR45339">
    <property type="entry name" value="HYBRID SIGNAL TRANSDUCTION HISTIDINE KINASE J"/>
    <property type="match status" value="1"/>
</dbReference>
<dbReference type="EMBL" id="VJZT01000001">
    <property type="protein sequence ID" value="TRX43122.1"/>
    <property type="molecule type" value="Genomic_DNA"/>
</dbReference>
<dbReference type="SMART" id="SM00086">
    <property type="entry name" value="PAC"/>
    <property type="match status" value="2"/>
</dbReference>
<dbReference type="PROSITE" id="PS50112">
    <property type="entry name" value="PAS"/>
    <property type="match status" value="2"/>
</dbReference>